<dbReference type="SMART" id="SM00198">
    <property type="entry name" value="SCP"/>
    <property type="match status" value="1"/>
</dbReference>
<dbReference type="InterPro" id="IPR014044">
    <property type="entry name" value="CAP_dom"/>
</dbReference>
<evidence type="ECO:0000313" key="4">
    <source>
        <dbReference type="Proteomes" id="UP000035682"/>
    </source>
</evidence>
<dbReference type="OrthoDB" id="337038at2759"/>
<dbReference type="STRING" id="34506.A0A090MXV6"/>
<dbReference type="PANTHER" id="PTHR10334">
    <property type="entry name" value="CYSTEINE-RICH SECRETORY PROTEIN-RELATED"/>
    <property type="match status" value="1"/>
</dbReference>
<organism evidence="3">
    <name type="scientific">Strongyloides ratti</name>
    <name type="common">Parasitic roundworm</name>
    <dbReference type="NCBI Taxonomy" id="34506"/>
    <lineage>
        <taxon>Eukaryota</taxon>
        <taxon>Metazoa</taxon>
        <taxon>Ecdysozoa</taxon>
        <taxon>Nematoda</taxon>
        <taxon>Chromadorea</taxon>
        <taxon>Rhabditida</taxon>
        <taxon>Tylenchina</taxon>
        <taxon>Panagrolaimomorpha</taxon>
        <taxon>Strongyloidoidea</taxon>
        <taxon>Strongyloididae</taxon>
        <taxon>Strongyloides</taxon>
    </lineage>
</organism>
<reference evidence="5" key="2">
    <citation type="submission" date="2020-12" db="UniProtKB">
        <authorList>
            <consortium name="WormBaseParasite"/>
        </authorList>
    </citation>
    <scope>IDENTIFICATION</scope>
</reference>
<keyword evidence="4" id="KW-1185">Reference proteome</keyword>
<name>A0A090MXV6_STRRB</name>
<dbReference type="SUPFAM" id="SSF55797">
    <property type="entry name" value="PR-1-like"/>
    <property type="match status" value="1"/>
</dbReference>
<sequence length="280" mass="33119">MELILLILLYLIIEPFKISKCIFQNRVHPNNHLTQEQSIDTKIYLVYKYCVSFDFAGTRMMYKCNGQYFGTFEEALNYIKFLCQKKTMRYPIEKIKPFQDFDVRNYLGTTLRSYYVWKHIWGKCDCSCFSFNNFEVFKAKILQEITLLRKFHGAPPLIIDKKLTRLAEAQAKKLAKANKIVSLFKFSPYGSTMGIIFYLAGSTMVNNWYEENKYYDYNNQKSIKGFKSFTQLVWRKSKYIGIGVVRKNFALFVVCFFYPKGNSKGNYLKNVLPPRKKIVY</sequence>
<proteinExistence type="predicted"/>
<keyword evidence="1" id="KW-0732">Signal</keyword>
<dbReference type="Proteomes" id="UP000035682">
    <property type="component" value="Unplaced"/>
</dbReference>
<evidence type="ECO:0000313" key="3">
    <source>
        <dbReference type="EMBL" id="CEF66099.1"/>
    </source>
</evidence>
<feature type="signal peptide" evidence="1">
    <location>
        <begin position="1"/>
        <end position="19"/>
    </location>
</feature>
<dbReference type="CTD" id="36378463"/>
<evidence type="ECO:0000259" key="2">
    <source>
        <dbReference type="SMART" id="SM00198"/>
    </source>
</evidence>
<dbReference type="InterPro" id="IPR035940">
    <property type="entry name" value="CAP_sf"/>
</dbReference>
<evidence type="ECO:0000313" key="6">
    <source>
        <dbReference type="WormBase" id="SRAE_2000076900"/>
    </source>
</evidence>
<dbReference type="RefSeq" id="XP_024505299.1">
    <property type="nucleotide sequence ID" value="XM_024651642.1"/>
</dbReference>
<dbReference type="EMBL" id="LN609529">
    <property type="protein sequence ID" value="CEF66099.1"/>
    <property type="molecule type" value="Genomic_DNA"/>
</dbReference>
<gene>
    <name evidence="3 5 6" type="ORF">SRAE_2000076900</name>
</gene>
<protein>
    <submittedName>
        <fullName evidence="3 5">CAP domain-containing protein</fullName>
    </submittedName>
</protein>
<feature type="domain" description="SCP" evidence="2">
    <location>
        <begin position="136"/>
        <end position="265"/>
    </location>
</feature>
<dbReference type="WormBase" id="SRAE_2000076900">
    <property type="protein sequence ID" value="SRP11423"/>
    <property type="gene ID" value="WBGene00260969"/>
</dbReference>
<dbReference type="InterPro" id="IPR001283">
    <property type="entry name" value="CRISP-related"/>
</dbReference>
<dbReference type="WBParaSite" id="SRAE_2000076900.1">
    <property type="protein sequence ID" value="SRAE_2000076900.1"/>
    <property type="gene ID" value="WBGene00260969"/>
</dbReference>
<dbReference type="Gene3D" id="3.40.33.10">
    <property type="entry name" value="CAP"/>
    <property type="match status" value="1"/>
</dbReference>
<dbReference type="Pfam" id="PF00188">
    <property type="entry name" value="CAP"/>
    <property type="match status" value="1"/>
</dbReference>
<dbReference type="GeneID" id="36378463"/>
<evidence type="ECO:0000256" key="1">
    <source>
        <dbReference type="SAM" id="SignalP"/>
    </source>
</evidence>
<dbReference type="AlphaFoldDB" id="A0A090MXV6"/>
<feature type="chain" id="PRO_5015031333" evidence="1">
    <location>
        <begin position="20"/>
        <end position="280"/>
    </location>
</feature>
<accession>A0A090MXV6</accession>
<reference evidence="3 4" key="1">
    <citation type="submission" date="2014-09" db="EMBL/GenBank/DDBJ databases">
        <authorList>
            <person name="Martin A.A."/>
        </authorList>
    </citation>
    <scope>NUCLEOTIDE SEQUENCE</scope>
    <source>
        <strain evidence="4">ED321</strain>
        <strain evidence="3">ED321 Heterogonic</strain>
    </source>
</reference>
<evidence type="ECO:0000313" key="5">
    <source>
        <dbReference type="WBParaSite" id="SRAE_2000076900.1"/>
    </source>
</evidence>